<keyword evidence="7 9" id="KW-0472">Membrane</keyword>
<comment type="function">
    <text evidence="1">Plays an olfactory role that is not restricted to pheromone sensitivity.</text>
</comment>
<dbReference type="InterPro" id="IPR002159">
    <property type="entry name" value="CD36_fam"/>
</dbReference>
<keyword evidence="11" id="KW-1185">Reference proteome</keyword>
<accession>A0A9J6BX27</accession>
<evidence type="ECO:0000256" key="2">
    <source>
        <dbReference type="ARBA" id="ARBA00004236"/>
    </source>
</evidence>
<protein>
    <submittedName>
        <fullName evidence="10">Uncharacterized protein</fullName>
    </submittedName>
</protein>
<evidence type="ECO:0000256" key="8">
    <source>
        <dbReference type="ARBA" id="ARBA00023180"/>
    </source>
</evidence>
<feature type="transmembrane region" description="Helical" evidence="9">
    <location>
        <begin position="12"/>
        <end position="31"/>
    </location>
</feature>
<comment type="subcellular location">
    <subcellularLocation>
        <location evidence="2">Cell membrane</location>
    </subcellularLocation>
</comment>
<keyword evidence="5 9" id="KW-0812">Transmembrane</keyword>
<evidence type="ECO:0000256" key="9">
    <source>
        <dbReference type="SAM" id="Phobius"/>
    </source>
</evidence>
<organism evidence="10 11">
    <name type="scientific">Polypedilum vanderplanki</name>
    <name type="common">Sleeping chironomid midge</name>
    <dbReference type="NCBI Taxonomy" id="319348"/>
    <lineage>
        <taxon>Eukaryota</taxon>
        <taxon>Metazoa</taxon>
        <taxon>Ecdysozoa</taxon>
        <taxon>Arthropoda</taxon>
        <taxon>Hexapoda</taxon>
        <taxon>Insecta</taxon>
        <taxon>Pterygota</taxon>
        <taxon>Neoptera</taxon>
        <taxon>Endopterygota</taxon>
        <taxon>Diptera</taxon>
        <taxon>Nematocera</taxon>
        <taxon>Chironomoidea</taxon>
        <taxon>Chironomidae</taxon>
        <taxon>Chironominae</taxon>
        <taxon>Polypedilum</taxon>
        <taxon>Polypedilum</taxon>
    </lineage>
</organism>
<evidence type="ECO:0000256" key="7">
    <source>
        <dbReference type="ARBA" id="ARBA00023136"/>
    </source>
</evidence>
<dbReference type="EMBL" id="JADBJN010000002">
    <property type="protein sequence ID" value="KAG5674505.1"/>
    <property type="molecule type" value="Genomic_DNA"/>
</dbReference>
<dbReference type="GO" id="GO:0005886">
    <property type="term" value="C:plasma membrane"/>
    <property type="evidence" value="ECO:0007669"/>
    <property type="project" value="UniProtKB-SubCell"/>
</dbReference>
<dbReference type="GO" id="GO:0005044">
    <property type="term" value="F:scavenger receptor activity"/>
    <property type="evidence" value="ECO:0007669"/>
    <property type="project" value="TreeGrafter"/>
</dbReference>
<evidence type="ECO:0000256" key="4">
    <source>
        <dbReference type="ARBA" id="ARBA00022475"/>
    </source>
</evidence>
<dbReference type="PANTHER" id="PTHR11923">
    <property type="entry name" value="SCAVENGER RECEPTOR CLASS B TYPE-1 SR-B1"/>
    <property type="match status" value="1"/>
</dbReference>
<feature type="transmembrane region" description="Helical" evidence="9">
    <location>
        <begin position="456"/>
        <end position="478"/>
    </location>
</feature>
<keyword evidence="8" id="KW-0325">Glycoprotein</keyword>
<sequence length="497" mass="57038">MKCCTMTAQKFWMIGSCTTVLLFALTIGLLWPTISIRYLLYPQLKLKNHTINYENWKETPVPMYLEIYLFNWTNADQLYNTSVTPNFVEMGPYVFLEKHIRTNVTWSNDETTVDFYQKRVWHFVPELSNGSLEDEVTNVNPIVAACGYTSRYLSNAMKFAINFLISGERGPFFVTRTVNELLFEGYDDALLKVIRASNDPTFPKIPFDRMGWFYSRNNSETYDGKFRMFTGVDEITKLGILQMWNGKKTTNLYRDNCSDIRGTSGELWPPIENNEKPDISIFAPDICRNIDLKYDSEVEMLGLKGHKWVADESVFDNGYKHPEMSCYCSAEKESCPDLASGVFNASSCKWHSPAFVLFPHFYLADQVYLENLTGMNPQKEKHEFTVALEPQTGIPLKVSAALQINLLIKPWQGITKFRDVPQLFAPVLWFRQKAELTEELANQAKVATNLPSIGSWIAYGLFGLGILIAISSVLCYIFNWKRTEENDDGQEQPILDD</sequence>
<evidence type="ECO:0000256" key="3">
    <source>
        <dbReference type="ARBA" id="ARBA00010532"/>
    </source>
</evidence>
<dbReference type="GO" id="GO:0005737">
    <property type="term" value="C:cytoplasm"/>
    <property type="evidence" value="ECO:0007669"/>
    <property type="project" value="TreeGrafter"/>
</dbReference>
<dbReference type="Pfam" id="PF01130">
    <property type="entry name" value="CD36"/>
    <property type="match status" value="1"/>
</dbReference>
<dbReference type="OrthoDB" id="514335at2759"/>
<keyword evidence="4" id="KW-1003">Cell membrane</keyword>
<evidence type="ECO:0000313" key="10">
    <source>
        <dbReference type="EMBL" id="KAG5674505.1"/>
    </source>
</evidence>
<dbReference type="PANTHER" id="PTHR11923:SF114">
    <property type="entry name" value="FI02050P-RELATED"/>
    <property type="match status" value="1"/>
</dbReference>
<gene>
    <name evidence="10" type="ORF">PVAND_004467</name>
</gene>
<proteinExistence type="inferred from homology"/>
<evidence type="ECO:0000256" key="6">
    <source>
        <dbReference type="ARBA" id="ARBA00022989"/>
    </source>
</evidence>
<evidence type="ECO:0000256" key="1">
    <source>
        <dbReference type="ARBA" id="ARBA00003156"/>
    </source>
</evidence>
<dbReference type="AlphaFoldDB" id="A0A9J6BX27"/>
<reference evidence="10" key="1">
    <citation type="submission" date="2021-03" db="EMBL/GenBank/DDBJ databases">
        <title>Chromosome level genome of the anhydrobiotic midge Polypedilum vanderplanki.</title>
        <authorList>
            <person name="Yoshida Y."/>
            <person name="Kikawada T."/>
            <person name="Gusev O."/>
        </authorList>
    </citation>
    <scope>NUCLEOTIDE SEQUENCE</scope>
    <source>
        <strain evidence="10">NIAS01</strain>
        <tissue evidence="10">Whole body or cell culture</tissue>
    </source>
</reference>
<comment type="similarity">
    <text evidence="3">Belongs to the CD36 family.</text>
</comment>
<dbReference type="Proteomes" id="UP001107558">
    <property type="component" value="Chromosome 2"/>
</dbReference>
<keyword evidence="6 9" id="KW-1133">Transmembrane helix</keyword>
<comment type="caution">
    <text evidence="10">The sequence shown here is derived from an EMBL/GenBank/DDBJ whole genome shotgun (WGS) entry which is preliminary data.</text>
</comment>
<evidence type="ECO:0000256" key="5">
    <source>
        <dbReference type="ARBA" id="ARBA00022692"/>
    </source>
</evidence>
<name>A0A9J6BX27_POLVA</name>
<evidence type="ECO:0000313" key="11">
    <source>
        <dbReference type="Proteomes" id="UP001107558"/>
    </source>
</evidence>
<dbReference type="PRINTS" id="PR01609">
    <property type="entry name" value="CD36FAMILY"/>
</dbReference>